<dbReference type="Pfam" id="PF00041">
    <property type="entry name" value="fn3"/>
    <property type="match status" value="1"/>
</dbReference>
<dbReference type="InterPro" id="IPR013783">
    <property type="entry name" value="Ig-like_fold"/>
</dbReference>
<dbReference type="NCBIfam" id="TIGR04183">
    <property type="entry name" value="Por_Secre_tail"/>
    <property type="match status" value="1"/>
</dbReference>
<proteinExistence type="predicted"/>
<dbReference type="InterPro" id="IPR003961">
    <property type="entry name" value="FN3_dom"/>
</dbReference>
<protein>
    <submittedName>
        <fullName evidence="4">T9SS type A sorting domain-containing protein</fullName>
    </submittedName>
</protein>
<dbReference type="CDD" id="cd00063">
    <property type="entry name" value="FN3"/>
    <property type="match status" value="1"/>
</dbReference>
<dbReference type="Pfam" id="PF18962">
    <property type="entry name" value="Por_Secre_tail"/>
    <property type="match status" value="1"/>
</dbReference>
<dbReference type="SUPFAM" id="SSF49265">
    <property type="entry name" value="Fibronectin type III"/>
    <property type="match status" value="1"/>
</dbReference>
<sequence length="515" mass="54738">MKKLLLLILSLYAVDSIGQGATTCANATTITTNGNYTIGALTTGTAPTGAGLCFTTYSTTPNARWFKFTPTTNGVMTINSDIAGNPANADTRLSVLTGACAAPWTCIAANDDVDEPAQNFRSKVTDVVVTSGTTYYIVWDDRWSSTSATFDFSFTGQSCFVPTGFTFTSAPTTTTAGIGWTAPTNGTPVGYEFEYGVRGFAQGQGQSTIISNTALQTSVSLTDLQPSTVYEFYIRTNCGNGDYSLWQGPISFNTDFLPSNVPYNTSFEDEFFDYIGWFAPAPATGEGQVWTINAAGSGNATVQDQATSVFSFAGTTAISNVNMISRGLNLQGNEEVTVTLWARNFLNPTTLTNTSTIQLYYGNEQTVAAQTNLIGTQAGIAAETFTQYTFTFTPPTTGVYYISVRNVSPALPSASGAYAVILDNFSVTQTLSNNDFLAANLSVYPNPASSVVNISNTLNAVVNTVEIADLNGRVVKTLNVNNTEAQISISDLAAGVYMLKVSTDQGTATKKIVKQ</sequence>
<accession>A0ABS2CWF5</accession>
<dbReference type="Gene3D" id="2.60.40.10">
    <property type="entry name" value="Immunoglobulins"/>
    <property type="match status" value="1"/>
</dbReference>
<evidence type="ECO:0000313" key="4">
    <source>
        <dbReference type="EMBL" id="MBM6499293.1"/>
    </source>
</evidence>
<dbReference type="EMBL" id="JACSOD020000475">
    <property type="protein sequence ID" value="MBM6499293.1"/>
    <property type="molecule type" value="Genomic_DNA"/>
</dbReference>
<keyword evidence="5" id="KW-1185">Reference proteome</keyword>
<dbReference type="Proteomes" id="UP000759529">
    <property type="component" value="Unassembled WGS sequence"/>
</dbReference>
<evidence type="ECO:0000259" key="3">
    <source>
        <dbReference type="PROSITE" id="PS50853"/>
    </source>
</evidence>
<feature type="chain" id="PRO_5045087736" evidence="2">
    <location>
        <begin position="22"/>
        <end position="515"/>
    </location>
</feature>
<name>A0ABS2CWF5_9FLAO</name>
<comment type="caution">
    <text evidence="4">The sequence shown here is derived from an EMBL/GenBank/DDBJ whole genome shotgun (WGS) entry which is preliminary data.</text>
</comment>
<dbReference type="PROSITE" id="PS50853">
    <property type="entry name" value="FN3"/>
    <property type="match status" value="1"/>
</dbReference>
<dbReference type="RefSeq" id="WP_187657696.1">
    <property type="nucleotide sequence ID" value="NZ_JACSOD020000475.1"/>
</dbReference>
<dbReference type="InterPro" id="IPR026444">
    <property type="entry name" value="Secre_tail"/>
</dbReference>
<feature type="signal peptide" evidence="2">
    <location>
        <begin position="1"/>
        <end position="21"/>
    </location>
</feature>
<keyword evidence="1 2" id="KW-0732">Signal</keyword>
<feature type="domain" description="Fibronectin type-III" evidence="3">
    <location>
        <begin position="161"/>
        <end position="257"/>
    </location>
</feature>
<reference evidence="4 5" key="1">
    <citation type="submission" date="2021-02" db="EMBL/GenBank/DDBJ databases">
        <authorList>
            <person name="Jung H.S."/>
            <person name="Chun B.H."/>
            <person name="Jeon C.O."/>
        </authorList>
    </citation>
    <scope>NUCLEOTIDE SEQUENCE [LARGE SCALE GENOMIC DNA]</scope>
    <source>
        <strain evidence="4 5">LMG 25203</strain>
    </source>
</reference>
<dbReference type="InterPro" id="IPR036116">
    <property type="entry name" value="FN3_sf"/>
</dbReference>
<gene>
    <name evidence="4" type="ORF">H9X54_008265</name>
</gene>
<organism evidence="4 5">
    <name type="scientific">Flavobacterium macrobrachii</name>
    <dbReference type="NCBI Taxonomy" id="591204"/>
    <lineage>
        <taxon>Bacteria</taxon>
        <taxon>Pseudomonadati</taxon>
        <taxon>Bacteroidota</taxon>
        <taxon>Flavobacteriia</taxon>
        <taxon>Flavobacteriales</taxon>
        <taxon>Flavobacteriaceae</taxon>
        <taxon>Flavobacterium</taxon>
    </lineage>
</organism>
<evidence type="ECO:0000313" key="5">
    <source>
        <dbReference type="Proteomes" id="UP000759529"/>
    </source>
</evidence>
<evidence type="ECO:0000256" key="2">
    <source>
        <dbReference type="SAM" id="SignalP"/>
    </source>
</evidence>
<evidence type="ECO:0000256" key="1">
    <source>
        <dbReference type="ARBA" id="ARBA00022729"/>
    </source>
</evidence>